<dbReference type="PANTHER" id="PTHR44259:SF15">
    <property type="entry name" value="F-BOX PROTEIN KIB2-RELATED"/>
    <property type="match status" value="1"/>
</dbReference>
<organism evidence="2 3">
    <name type="scientific">Coffea arabica</name>
    <name type="common">Arabian coffee</name>
    <dbReference type="NCBI Taxonomy" id="13443"/>
    <lineage>
        <taxon>Eukaryota</taxon>
        <taxon>Viridiplantae</taxon>
        <taxon>Streptophyta</taxon>
        <taxon>Embryophyta</taxon>
        <taxon>Tracheophyta</taxon>
        <taxon>Spermatophyta</taxon>
        <taxon>Magnoliopsida</taxon>
        <taxon>eudicotyledons</taxon>
        <taxon>Gunneridae</taxon>
        <taxon>Pentapetalae</taxon>
        <taxon>asterids</taxon>
        <taxon>lamiids</taxon>
        <taxon>Gentianales</taxon>
        <taxon>Rubiaceae</taxon>
        <taxon>Ixoroideae</taxon>
        <taxon>Gardenieae complex</taxon>
        <taxon>Bertiereae - Coffeeae clade</taxon>
        <taxon>Coffeeae</taxon>
        <taxon>Coffea</taxon>
    </lineage>
</organism>
<protein>
    <recommendedName>
        <fullName evidence="1">KIB1-4 beta-propeller domain-containing protein</fullName>
    </recommendedName>
</protein>
<dbReference type="Pfam" id="PF03478">
    <property type="entry name" value="Beta-prop_KIB1-4"/>
    <property type="match status" value="1"/>
</dbReference>
<evidence type="ECO:0000313" key="2">
    <source>
        <dbReference type="Proteomes" id="UP001652660"/>
    </source>
</evidence>
<dbReference type="PANTHER" id="PTHR44259">
    <property type="entry name" value="OS07G0183000 PROTEIN-RELATED"/>
    <property type="match status" value="1"/>
</dbReference>
<dbReference type="GeneID" id="140007890"/>
<name>A0ABM4UK23_COFAR</name>
<reference evidence="3" key="1">
    <citation type="submission" date="2025-08" db="UniProtKB">
        <authorList>
            <consortium name="RefSeq"/>
        </authorList>
    </citation>
    <scope>IDENTIFICATION</scope>
    <source>
        <tissue evidence="3">Leaves</tissue>
    </source>
</reference>
<evidence type="ECO:0000313" key="3">
    <source>
        <dbReference type="RefSeq" id="XP_071907630.1"/>
    </source>
</evidence>
<evidence type="ECO:0000259" key="1">
    <source>
        <dbReference type="Pfam" id="PF03478"/>
    </source>
</evidence>
<dbReference type="InterPro" id="IPR050942">
    <property type="entry name" value="F-box_BR-signaling"/>
</dbReference>
<dbReference type="InterPro" id="IPR005174">
    <property type="entry name" value="KIB1-4_b-propeller"/>
</dbReference>
<dbReference type="RefSeq" id="XP_071907630.1">
    <property type="nucleotide sequence ID" value="XM_072051529.1"/>
</dbReference>
<proteinExistence type="predicted"/>
<keyword evidence="2" id="KW-1185">Reference proteome</keyword>
<accession>A0ABM4UK23</accession>
<sequence length="550" mass="62276">MSFMVSERLLLSSQVRPMGGDQLWSTSLKRSQTFMGGRRHINDRPQGLFAFASIKFSQSQSLCSTTGSLKRSFRAFSSLSSECGSPFDKLEEAAETDELEGFPCLLVPFGFDMNTDTGRIMYTHHADCFDDVEDRPRDDPGRYHVLNFANRKLLNVEKNMRTMWLGRYLSPDDSKCVGSSKGWLAFVNMHHGSFYLFNPLVPADSFSFPFIPLPPIETLPTVLCKVSQKLHPYRPRKPKLGLQFVTLESKYQFSCSTQATFTCSGGILPVCSKELSKSFIHKVILSSSPPPFPSNSSPHNLHESGGGGSDKPCSVMIIHGYNRRDTQLAFCRVGDETWTALNGPRSSYQDIMYLSKHEKFYALCESDHLEAWDLSCPSSPKMTLVKSEYPSLRFFADLNSGDELERAQLCRKKYLVDSSGELLLVLRYFQTFKADVPEKRAHRLTKCFDVFKLDFDENKWMKVTSLGGRSLFLGTNECISVCAGDYINPGLRLRVDSIYFTCVDAEVEPNTTSGAYHLGVFSMKNREIDVLYQDEYRKMDPHPVWIFPGL</sequence>
<feature type="domain" description="KIB1-4 beta-propeller" evidence="1">
    <location>
        <begin position="171"/>
        <end position="521"/>
    </location>
</feature>
<gene>
    <name evidence="3" type="primary">LOC140007890</name>
</gene>
<dbReference type="Proteomes" id="UP001652660">
    <property type="component" value="Chromosome 5c"/>
</dbReference>